<dbReference type="GO" id="GO:0016787">
    <property type="term" value="F:hydrolase activity"/>
    <property type="evidence" value="ECO:0007669"/>
    <property type="project" value="InterPro"/>
</dbReference>
<feature type="domain" description="Amidohydrolase-related" evidence="1">
    <location>
        <begin position="26"/>
        <end position="118"/>
    </location>
</feature>
<comment type="caution">
    <text evidence="2">The sequence shown here is derived from an EMBL/GenBank/DDBJ whole genome shotgun (WGS) entry which is preliminary data.</text>
</comment>
<evidence type="ECO:0000313" key="2">
    <source>
        <dbReference type="EMBL" id="MBC8431034.1"/>
    </source>
</evidence>
<dbReference type="Proteomes" id="UP000605201">
    <property type="component" value="Unassembled WGS sequence"/>
</dbReference>
<dbReference type="Pfam" id="PF04909">
    <property type="entry name" value="Amidohydro_2"/>
    <property type="match status" value="1"/>
</dbReference>
<evidence type="ECO:0000259" key="1">
    <source>
        <dbReference type="Pfam" id="PF04909"/>
    </source>
</evidence>
<accession>A0A8J6NWD0</accession>
<organism evidence="2 3">
    <name type="scientific">Candidatus Desulfatibia vada</name>
    <dbReference type="NCBI Taxonomy" id="2841696"/>
    <lineage>
        <taxon>Bacteria</taxon>
        <taxon>Pseudomonadati</taxon>
        <taxon>Thermodesulfobacteriota</taxon>
        <taxon>Desulfobacteria</taxon>
        <taxon>Desulfobacterales</taxon>
        <taxon>Desulfobacterales incertae sedis</taxon>
        <taxon>Candidatus Desulfatibia</taxon>
    </lineage>
</organism>
<reference evidence="2 3" key="1">
    <citation type="submission" date="2020-08" db="EMBL/GenBank/DDBJ databases">
        <title>Bridging the membrane lipid divide: bacteria of the FCB group superphylum have the potential to synthesize archaeal ether lipids.</title>
        <authorList>
            <person name="Villanueva L."/>
            <person name="Von Meijenfeldt F.A.B."/>
            <person name="Westbye A.B."/>
            <person name="Yadav S."/>
            <person name="Hopmans E.C."/>
            <person name="Dutilh B.E."/>
            <person name="Sinninghe Damste J.S."/>
        </authorList>
    </citation>
    <scope>NUCLEOTIDE SEQUENCE [LARGE SCALE GENOMIC DNA]</scope>
    <source>
        <strain evidence="2">NIOZ-UU17</strain>
    </source>
</reference>
<protein>
    <submittedName>
        <fullName evidence="2">Amidohydrolase family protein</fullName>
    </submittedName>
</protein>
<sequence length="129" mass="14515">MDEIRRRNLPVVFEEEFDNTLRFVLKLAEGVTVIIPHLGLLNGGFQSIAEAGLWERENVWADTALASEYEILEYLRRYGHSRLLFGSDFPFGSPAAELRKVLSLGLDPEVEAAVLGNNFLRLQAGVVRL</sequence>
<name>A0A8J6NWD0_9BACT</name>
<evidence type="ECO:0000313" key="3">
    <source>
        <dbReference type="Proteomes" id="UP000605201"/>
    </source>
</evidence>
<dbReference type="InterPro" id="IPR032466">
    <property type="entry name" value="Metal_Hydrolase"/>
</dbReference>
<dbReference type="Gene3D" id="3.20.20.140">
    <property type="entry name" value="Metal-dependent hydrolases"/>
    <property type="match status" value="1"/>
</dbReference>
<dbReference type="SUPFAM" id="SSF51556">
    <property type="entry name" value="Metallo-dependent hydrolases"/>
    <property type="match status" value="1"/>
</dbReference>
<dbReference type="EMBL" id="JACNIG010000105">
    <property type="protein sequence ID" value="MBC8431034.1"/>
    <property type="molecule type" value="Genomic_DNA"/>
</dbReference>
<gene>
    <name evidence="2" type="ORF">H8D96_03855</name>
</gene>
<dbReference type="AlphaFoldDB" id="A0A8J6NWD0"/>
<dbReference type="InterPro" id="IPR006680">
    <property type="entry name" value="Amidohydro-rel"/>
</dbReference>
<proteinExistence type="predicted"/>